<dbReference type="Pfam" id="PF00563">
    <property type="entry name" value="EAL"/>
    <property type="match status" value="1"/>
</dbReference>
<keyword evidence="4" id="KW-0973">c-di-GMP</keyword>
<keyword evidence="6" id="KW-0378">Hydrolase</keyword>
<keyword evidence="13" id="KW-1185">Reference proteome</keyword>
<evidence type="ECO:0000256" key="5">
    <source>
        <dbReference type="ARBA" id="ARBA00022692"/>
    </source>
</evidence>
<dbReference type="EMBL" id="WEKT01000026">
    <property type="protein sequence ID" value="MZI94275.1"/>
    <property type="molecule type" value="Genomic_DNA"/>
</dbReference>
<evidence type="ECO:0000256" key="7">
    <source>
        <dbReference type="ARBA" id="ARBA00022989"/>
    </source>
</evidence>
<dbReference type="Gene3D" id="3.20.20.450">
    <property type="entry name" value="EAL domain"/>
    <property type="match status" value="1"/>
</dbReference>
<evidence type="ECO:0000259" key="11">
    <source>
        <dbReference type="PROSITE" id="PS50883"/>
    </source>
</evidence>
<evidence type="ECO:0000313" key="13">
    <source>
        <dbReference type="Proteomes" id="UP000462621"/>
    </source>
</evidence>
<dbReference type="PANTHER" id="PTHR33121">
    <property type="entry name" value="CYCLIC DI-GMP PHOSPHODIESTERASE PDEF"/>
    <property type="match status" value="1"/>
</dbReference>
<dbReference type="CDD" id="cd01948">
    <property type="entry name" value="EAL"/>
    <property type="match status" value="1"/>
</dbReference>
<feature type="transmembrane region" description="Helical" evidence="10">
    <location>
        <begin position="242"/>
        <end position="263"/>
    </location>
</feature>
<dbReference type="GO" id="GO:0005886">
    <property type="term" value="C:plasma membrane"/>
    <property type="evidence" value="ECO:0007669"/>
    <property type="project" value="UniProtKB-SubCell"/>
</dbReference>
<evidence type="ECO:0000256" key="8">
    <source>
        <dbReference type="ARBA" id="ARBA00023136"/>
    </source>
</evidence>
<evidence type="ECO:0000256" key="2">
    <source>
        <dbReference type="ARBA" id="ARBA00012282"/>
    </source>
</evidence>
<dbReference type="InterPro" id="IPR050706">
    <property type="entry name" value="Cyclic-di-GMP_PDE-like"/>
</dbReference>
<dbReference type="PROSITE" id="PS50883">
    <property type="entry name" value="EAL"/>
    <property type="match status" value="1"/>
</dbReference>
<proteinExistence type="predicted"/>
<keyword evidence="3" id="KW-1003">Cell membrane</keyword>
<comment type="catalytic activity">
    <reaction evidence="9">
        <text>3',3'-c-di-GMP + H2O = 5'-phosphoguanylyl(3'-&gt;5')guanosine + H(+)</text>
        <dbReference type="Rhea" id="RHEA:24902"/>
        <dbReference type="ChEBI" id="CHEBI:15377"/>
        <dbReference type="ChEBI" id="CHEBI:15378"/>
        <dbReference type="ChEBI" id="CHEBI:58754"/>
        <dbReference type="ChEBI" id="CHEBI:58805"/>
        <dbReference type="EC" id="3.1.4.52"/>
    </reaction>
</comment>
<gene>
    <name evidence="12" type="ORF">F9817_13835</name>
</gene>
<dbReference type="PANTHER" id="PTHR33121:SF80">
    <property type="entry name" value="CYCLIC DI-GMP PHOSPHODIESTERASE PDEL"/>
    <property type="match status" value="1"/>
</dbReference>
<dbReference type="EC" id="3.1.4.52" evidence="2"/>
<dbReference type="InterPro" id="IPR024744">
    <property type="entry name" value="CSS-motif_dom"/>
</dbReference>
<evidence type="ECO:0000256" key="9">
    <source>
        <dbReference type="ARBA" id="ARBA00034290"/>
    </source>
</evidence>
<evidence type="ECO:0000256" key="3">
    <source>
        <dbReference type="ARBA" id="ARBA00022475"/>
    </source>
</evidence>
<dbReference type="Proteomes" id="UP000462621">
    <property type="component" value="Unassembled WGS sequence"/>
</dbReference>
<organism evidence="12 13">
    <name type="scientific">Vibrio eleionomae</name>
    <dbReference type="NCBI Taxonomy" id="2653505"/>
    <lineage>
        <taxon>Bacteria</taxon>
        <taxon>Pseudomonadati</taxon>
        <taxon>Pseudomonadota</taxon>
        <taxon>Gammaproteobacteria</taxon>
        <taxon>Vibrionales</taxon>
        <taxon>Vibrionaceae</taxon>
        <taxon>Vibrio</taxon>
    </lineage>
</organism>
<keyword evidence="7 10" id="KW-1133">Transmembrane helix</keyword>
<dbReference type="SUPFAM" id="SSF141868">
    <property type="entry name" value="EAL domain-like"/>
    <property type="match status" value="1"/>
</dbReference>
<accession>A0A7X4LLP9</accession>
<evidence type="ECO:0000256" key="1">
    <source>
        <dbReference type="ARBA" id="ARBA00004651"/>
    </source>
</evidence>
<dbReference type="InterPro" id="IPR001633">
    <property type="entry name" value="EAL_dom"/>
</dbReference>
<dbReference type="AlphaFoldDB" id="A0A7X4LLP9"/>
<comment type="subcellular location">
    <subcellularLocation>
        <location evidence="1">Cell membrane</location>
        <topology evidence="1">Multi-pass membrane protein</topology>
    </subcellularLocation>
</comment>
<sequence length="528" mass="60224">MYMIIRMIYEKYSSRQLTAFTVVLLFFIAHIIAYSLITVSSIRSLEEHAKEGSELALNRINSIVESISEQSKSRLYPLAGNCAEFSYAAELYVLTSPYVRSVSVVKDQHISCSTIAGVNGNPYLSVNEQLPIQLNYYAQSPVFIHNASADVVILNIKVSDAHMLFGITPQVLSNFLFTDLEHVHFRLNAVIGGHVLDAKALPKMSGYMDHMGMQDVVSNPYIDIYYSIDGKDFLANLVDPNLSTYLLFTVGTLLLCILLYMFCKDFDWLRLAITEALYKKQFVPYVQPLIDSEKRLVGVEVLARWHHPLLGTIPPNLFISCAEQSGQISSISHMLMDRVIAFFEQYKTSLPEGFHIGFNACAFELNSRQFYEDCSRFVEQLGEHIHLVVEITERQKIPLTPVFLEQLERYQKLGIEIAADDFGTEHSSLVYLKKIDFDYLKIDKQFVDLILSDDLDHAIIDNVIDLKRRINIPAVAEGIETIEQFDYLKDKGVELFQGYHFGRPQPLDDFANEHLNKVKPKENLLVDF</sequence>
<evidence type="ECO:0000313" key="12">
    <source>
        <dbReference type="EMBL" id="MZI94275.1"/>
    </source>
</evidence>
<evidence type="ECO:0000256" key="4">
    <source>
        <dbReference type="ARBA" id="ARBA00022636"/>
    </source>
</evidence>
<dbReference type="GO" id="GO:0071111">
    <property type="term" value="F:cyclic-guanylate-specific phosphodiesterase activity"/>
    <property type="evidence" value="ECO:0007669"/>
    <property type="project" value="UniProtKB-EC"/>
</dbReference>
<evidence type="ECO:0000256" key="10">
    <source>
        <dbReference type="SAM" id="Phobius"/>
    </source>
</evidence>
<feature type="domain" description="EAL" evidence="11">
    <location>
        <begin position="266"/>
        <end position="518"/>
    </location>
</feature>
<reference evidence="12 13" key="1">
    <citation type="submission" date="2019-10" db="EMBL/GenBank/DDBJ databases">
        <title>Vibrio sp. nov. isolated from a shrimp pond.</title>
        <authorList>
            <person name="Gomez-Gil B."/>
            <person name="Enciso-Ibarra J."/>
            <person name="Enciso-Ibarra K."/>
            <person name="Bolan-Mejia C."/>
        </authorList>
    </citation>
    <scope>NUCLEOTIDE SEQUENCE [LARGE SCALE GENOMIC DNA]</scope>
    <source>
        <strain evidence="12 13">CAIM 722</strain>
    </source>
</reference>
<dbReference type="Pfam" id="PF12792">
    <property type="entry name" value="CSS-motif"/>
    <property type="match status" value="1"/>
</dbReference>
<name>A0A7X4LLP9_9VIBR</name>
<protein>
    <recommendedName>
        <fullName evidence="2">cyclic-guanylate-specific phosphodiesterase</fullName>
        <ecNumber evidence="2">3.1.4.52</ecNumber>
    </recommendedName>
</protein>
<dbReference type="SMART" id="SM00052">
    <property type="entry name" value="EAL"/>
    <property type="match status" value="1"/>
</dbReference>
<dbReference type="InterPro" id="IPR035919">
    <property type="entry name" value="EAL_sf"/>
</dbReference>
<keyword evidence="8 10" id="KW-0472">Membrane</keyword>
<keyword evidence="5 10" id="KW-0812">Transmembrane</keyword>
<comment type="caution">
    <text evidence="12">The sequence shown here is derived from an EMBL/GenBank/DDBJ whole genome shotgun (WGS) entry which is preliminary data.</text>
</comment>
<evidence type="ECO:0000256" key="6">
    <source>
        <dbReference type="ARBA" id="ARBA00022801"/>
    </source>
</evidence>